<proteinExistence type="predicted"/>
<accession>A0A821WXG0</accession>
<sequence>MILKPQYGKPAEWLFGTRIGSNTLDWFETHGELLDHISWHLVSNSPPRQINMLSRIMTILGGPSRCLNTPMWCGRKHCTYGCGVPHMGQTDSAQWHNSQAVAVRVARINALCIMTQC</sequence>
<gene>
    <name evidence="1" type="ORF">PMACD_LOCUS14130</name>
</gene>
<dbReference type="EMBL" id="CAJOBZ010000063">
    <property type="protein sequence ID" value="CAF4934311.1"/>
    <property type="molecule type" value="Genomic_DNA"/>
</dbReference>
<keyword evidence="2" id="KW-1185">Reference proteome</keyword>
<dbReference type="AlphaFoldDB" id="A0A821WXG0"/>
<evidence type="ECO:0000313" key="1">
    <source>
        <dbReference type="EMBL" id="CAF4934311.1"/>
    </source>
</evidence>
<evidence type="ECO:0000313" key="2">
    <source>
        <dbReference type="Proteomes" id="UP000663880"/>
    </source>
</evidence>
<reference evidence="1" key="1">
    <citation type="submission" date="2021-02" db="EMBL/GenBank/DDBJ databases">
        <authorList>
            <person name="Steward A R."/>
        </authorList>
    </citation>
    <scope>NUCLEOTIDE SEQUENCE</scope>
</reference>
<protein>
    <submittedName>
        <fullName evidence="1">Uncharacterized protein</fullName>
    </submittedName>
</protein>
<comment type="caution">
    <text evidence="1">The sequence shown here is derived from an EMBL/GenBank/DDBJ whole genome shotgun (WGS) entry which is preliminary data.</text>
</comment>
<dbReference type="Proteomes" id="UP000663880">
    <property type="component" value="Unassembled WGS sequence"/>
</dbReference>
<organism evidence="1 2">
    <name type="scientific">Pieris macdunnoughi</name>
    <dbReference type="NCBI Taxonomy" id="345717"/>
    <lineage>
        <taxon>Eukaryota</taxon>
        <taxon>Metazoa</taxon>
        <taxon>Ecdysozoa</taxon>
        <taxon>Arthropoda</taxon>
        <taxon>Hexapoda</taxon>
        <taxon>Insecta</taxon>
        <taxon>Pterygota</taxon>
        <taxon>Neoptera</taxon>
        <taxon>Endopterygota</taxon>
        <taxon>Lepidoptera</taxon>
        <taxon>Glossata</taxon>
        <taxon>Ditrysia</taxon>
        <taxon>Papilionoidea</taxon>
        <taxon>Pieridae</taxon>
        <taxon>Pierinae</taxon>
        <taxon>Pieris</taxon>
    </lineage>
</organism>
<name>A0A821WXG0_9NEOP</name>